<proteinExistence type="predicted"/>
<gene>
    <name evidence="1" type="ORF">A6U91_22055</name>
</gene>
<organism evidence="1 2">
    <name type="scientific">Agrobacterium tumefaciens</name>
    <dbReference type="NCBI Taxonomy" id="358"/>
    <lineage>
        <taxon>Bacteria</taxon>
        <taxon>Pseudomonadati</taxon>
        <taxon>Pseudomonadota</taxon>
        <taxon>Alphaproteobacteria</taxon>
        <taxon>Hyphomicrobiales</taxon>
        <taxon>Rhizobiaceae</taxon>
        <taxon>Rhizobium/Agrobacterium group</taxon>
        <taxon>Agrobacterium</taxon>
        <taxon>Agrobacterium tumefaciens complex</taxon>
    </lineage>
</organism>
<reference evidence="1 2" key="1">
    <citation type="journal article" date="2016" name="PeerJ">
        <title>Gall-ID: tools for genotyping gall-causing phytopathogenic bacteria.</title>
        <authorList>
            <person name="Davis E.W.II."/>
            <person name="Weisberg A.J."/>
            <person name="Tabima J.F."/>
            <person name="Grunwald N.J."/>
            <person name="Chang J.H."/>
        </authorList>
    </citation>
    <scope>NUCLEOTIDE SEQUENCE [LARGE SCALE GENOMIC DNA]</scope>
    <source>
        <strain evidence="1 2">N2/73</strain>
    </source>
</reference>
<protein>
    <submittedName>
        <fullName evidence="1">Uncharacterized protein</fullName>
    </submittedName>
</protein>
<dbReference type="AlphaFoldDB" id="A0AB36EJB5"/>
<dbReference type="EMBL" id="LXKT01000029">
    <property type="protein sequence ID" value="OCJ32858.1"/>
    <property type="molecule type" value="Genomic_DNA"/>
</dbReference>
<sequence length="92" mass="9695">MRIHIRLATEARGASIDESLLAEASELGLTGAEIDAAMRGASFNAVTDVAVKYALAVREGNDAAADAAKKKLIAFTTMDVSRQINEMLSAPM</sequence>
<evidence type="ECO:0000313" key="2">
    <source>
        <dbReference type="Proteomes" id="UP000093451"/>
    </source>
</evidence>
<accession>A0AB36EJB5</accession>
<dbReference type="Proteomes" id="UP000093451">
    <property type="component" value="Unassembled WGS sequence"/>
</dbReference>
<comment type="caution">
    <text evidence="1">The sequence shown here is derived from an EMBL/GenBank/DDBJ whole genome shotgun (WGS) entry which is preliminary data.</text>
</comment>
<name>A0AB36EJB5_AGRTU</name>
<evidence type="ECO:0000313" key="1">
    <source>
        <dbReference type="EMBL" id="OCJ32858.1"/>
    </source>
</evidence>